<reference evidence="12 13" key="1">
    <citation type="journal article" date="2011" name="PLoS Pathog.">
        <title>Dynamic evolution of pathogenicity revealed by sequencing and comparative genomics of 19 Pseudomonas syringae isolates.</title>
        <authorList>
            <person name="Baltrus D.A."/>
            <person name="Nishimura M.T."/>
            <person name="Romanchuk A."/>
            <person name="Chang J.H."/>
            <person name="Mukhtar M.S."/>
            <person name="Cherkis K."/>
            <person name="Roach J."/>
            <person name="Grant S.R."/>
            <person name="Jones C.D."/>
            <person name="Dangl J.L."/>
        </authorList>
    </citation>
    <scope>NUCLEOTIDE SEQUENCE [LARGE SCALE GENOMIC DNA]</scope>
    <source>
        <strain evidence="12 13">M301315</strain>
    </source>
</reference>
<sequence>MAQPGASDWRKRLLDQDRVLNLYRPQTKERRIFCYWKKGQGFQKTGYLDGIWLLRDATYKKQSFIDANLFDVLFIIQQWLTIEGRNPEIQVLSGYRTPEHNFRLEGAAKQSLHMQGKACDIHVPGVTTKLLAAMSMMIAAGGVGIYQDRGFIHVDTGKIRTWRG</sequence>
<keyword evidence="9" id="KW-0961">Cell wall biogenesis/degradation</keyword>
<proteinExistence type="inferred from homology"/>
<evidence type="ECO:0000313" key="13">
    <source>
        <dbReference type="Proteomes" id="UP000006426"/>
    </source>
</evidence>
<dbReference type="AlphaFoldDB" id="A0AAD0PX84"/>
<dbReference type="GO" id="GO:0046872">
    <property type="term" value="F:metal ion binding"/>
    <property type="evidence" value="ECO:0007669"/>
    <property type="project" value="UniProtKB-KW"/>
</dbReference>
<comment type="cofactor">
    <cofactor evidence="1">
        <name>Zn(2+)</name>
        <dbReference type="ChEBI" id="CHEBI:29105"/>
    </cofactor>
</comment>
<dbReference type="GO" id="GO:0071555">
    <property type="term" value="P:cell wall organization"/>
    <property type="evidence" value="ECO:0007669"/>
    <property type="project" value="UniProtKB-KW"/>
</dbReference>
<evidence type="ECO:0000256" key="3">
    <source>
        <dbReference type="ARBA" id="ARBA00022670"/>
    </source>
</evidence>
<dbReference type="SUPFAM" id="SSF55166">
    <property type="entry name" value="Hedgehog/DD-peptidase"/>
    <property type="match status" value="1"/>
</dbReference>
<dbReference type="PANTHER" id="PTHR37425:SF1">
    <property type="entry name" value="OUTER MEMBRANE PROTEIN"/>
    <property type="match status" value="1"/>
</dbReference>
<dbReference type="EMBL" id="CP031226">
    <property type="protein sequence ID" value="AXH60406.1"/>
    <property type="molecule type" value="Genomic_DNA"/>
</dbReference>
<keyword evidence="5" id="KW-0732">Signal</keyword>
<dbReference type="GO" id="GO:0006508">
    <property type="term" value="P:proteolysis"/>
    <property type="evidence" value="ECO:0007669"/>
    <property type="project" value="UniProtKB-KW"/>
</dbReference>
<evidence type="ECO:0000256" key="9">
    <source>
        <dbReference type="ARBA" id="ARBA00023316"/>
    </source>
</evidence>
<evidence type="ECO:0000256" key="10">
    <source>
        <dbReference type="ARBA" id="ARBA00093448"/>
    </source>
</evidence>
<evidence type="ECO:0000256" key="1">
    <source>
        <dbReference type="ARBA" id="ARBA00001947"/>
    </source>
</evidence>
<keyword evidence="4" id="KW-0479">Metal-binding</keyword>
<keyword evidence="7" id="KW-0862">Zinc</keyword>
<comment type="similarity">
    <text evidence="10">Belongs to the peptidase M15 family.</text>
</comment>
<dbReference type="Gene3D" id="3.30.1380.10">
    <property type="match status" value="1"/>
</dbReference>
<evidence type="ECO:0000313" key="12">
    <source>
        <dbReference type="EMBL" id="AXH60406.1"/>
    </source>
</evidence>
<keyword evidence="3" id="KW-0645">Protease</keyword>
<geneLocation type="plasmid" evidence="13">
    <name>pmppla107</name>
</geneLocation>
<dbReference type="Proteomes" id="UP000006426">
    <property type="component" value="Plasmid pmppla107"/>
</dbReference>
<evidence type="ECO:0000256" key="8">
    <source>
        <dbReference type="ARBA" id="ARBA00023049"/>
    </source>
</evidence>
<evidence type="ECO:0000256" key="11">
    <source>
        <dbReference type="ARBA" id="ARBA00093666"/>
    </source>
</evidence>
<evidence type="ECO:0000256" key="6">
    <source>
        <dbReference type="ARBA" id="ARBA00022801"/>
    </source>
</evidence>
<name>A0AAD0PX84_PSEAV</name>
<organism evidence="12 13">
    <name type="scientific">Pseudomonas amygdali pv. lachrymans str. M301315</name>
    <dbReference type="NCBI Taxonomy" id="629260"/>
    <lineage>
        <taxon>Bacteria</taxon>
        <taxon>Pseudomonadati</taxon>
        <taxon>Pseudomonadota</taxon>
        <taxon>Gammaproteobacteria</taxon>
        <taxon>Pseudomonadales</taxon>
        <taxon>Pseudomonadaceae</taxon>
        <taxon>Pseudomonas</taxon>
        <taxon>Pseudomonas amygdali</taxon>
    </lineage>
</organism>
<keyword evidence="12" id="KW-0614">Plasmid</keyword>
<keyword evidence="6" id="KW-0378">Hydrolase</keyword>
<evidence type="ECO:0000256" key="7">
    <source>
        <dbReference type="ARBA" id="ARBA00022833"/>
    </source>
</evidence>
<evidence type="ECO:0000256" key="4">
    <source>
        <dbReference type="ARBA" id="ARBA00022723"/>
    </source>
</evidence>
<evidence type="ECO:0000256" key="5">
    <source>
        <dbReference type="ARBA" id="ARBA00022729"/>
    </source>
</evidence>
<dbReference type="InterPro" id="IPR009045">
    <property type="entry name" value="Zn_M74/Hedgehog-like"/>
</dbReference>
<evidence type="ECO:0000256" key="2">
    <source>
        <dbReference type="ARBA" id="ARBA00004776"/>
    </source>
</evidence>
<gene>
    <name evidence="12" type="ORF">PLA107_032960</name>
</gene>
<dbReference type="PANTHER" id="PTHR37425">
    <property type="match status" value="1"/>
</dbReference>
<dbReference type="InterPro" id="IPR010275">
    <property type="entry name" value="MepK"/>
</dbReference>
<accession>A0AAD0PX84</accession>
<keyword evidence="8" id="KW-0482">Metalloprotease</keyword>
<protein>
    <recommendedName>
        <fullName evidence="11">Murein endopeptidase K</fullName>
    </recommendedName>
</protein>
<dbReference type="Pfam" id="PF05951">
    <property type="entry name" value="Peptidase_M15_2"/>
    <property type="match status" value="1"/>
</dbReference>
<comment type="pathway">
    <text evidence="2">Cell wall biogenesis; cell wall polysaccharide biosynthesis.</text>
</comment>
<dbReference type="GO" id="GO:0008237">
    <property type="term" value="F:metallopeptidase activity"/>
    <property type="evidence" value="ECO:0007669"/>
    <property type="project" value="UniProtKB-KW"/>
</dbReference>